<reference evidence="1" key="1">
    <citation type="submission" date="2016-04" db="EMBL/GenBank/DDBJ databases">
        <authorList>
            <person name="Evans L.H."/>
            <person name="Alamgir A."/>
            <person name="Owens N."/>
            <person name="Weber N.D."/>
            <person name="Virtaneva K."/>
            <person name="Barbian K."/>
            <person name="Babar A."/>
            <person name="Rosenke K."/>
        </authorList>
    </citation>
    <scope>NUCLEOTIDE SEQUENCE</scope>
    <source>
        <strain evidence="1">86-2</strain>
    </source>
</reference>
<evidence type="ECO:0008006" key="2">
    <source>
        <dbReference type="Google" id="ProtNLM"/>
    </source>
</evidence>
<evidence type="ECO:0000313" key="1">
    <source>
        <dbReference type="EMBL" id="SBV95452.1"/>
    </source>
</evidence>
<sequence>MKQINAKQCNQNQTIMENRRIILSDNGIITVPGETKMNIAEIADLFGIYYQTAKKLIRDIEKSGVVGGDYSGSCTYEGSKIYPDYYGLEMVTAVAFRVQSGEADVFRKWLLRKIAKAGITEILILPIQNSILN</sequence>
<gene>
    <name evidence="1" type="ORF">KL86DYS2_10912</name>
</gene>
<dbReference type="AlphaFoldDB" id="A0A212J7N3"/>
<organism evidence="1">
    <name type="scientific">uncultured Dysgonomonas sp</name>
    <dbReference type="NCBI Taxonomy" id="206096"/>
    <lineage>
        <taxon>Bacteria</taxon>
        <taxon>Pseudomonadati</taxon>
        <taxon>Bacteroidota</taxon>
        <taxon>Bacteroidia</taxon>
        <taxon>Bacteroidales</taxon>
        <taxon>Dysgonomonadaceae</taxon>
        <taxon>Dysgonomonas</taxon>
        <taxon>environmental samples</taxon>
    </lineage>
</organism>
<accession>A0A212J7N3</accession>
<proteinExistence type="predicted"/>
<protein>
    <recommendedName>
        <fullName evidence="2">Bro-N domain-containing protein</fullName>
    </recommendedName>
</protein>
<dbReference type="EMBL" id="FLUL01000001">
    <property type="protein sequence ID" value="SBV95452.1"/>
    <property type="molecule type" value="Genomic_DNA"/>
</dbReference>
<name>A0A212J7N3_9BACT</name>